<gene>
    <name evidence="1" type="ORF">N136_02165</name>
</gene>
<dbReference type="Proteomes" id="UP000016605">
    <property type="component" value="Unassembled WGS sequence"/>
</dbReference>
<reference evidence="1 2" key="1">
    <citation type="submission" date="2013-08" db="EMBL/GenBank/DDBJ databases">
        <authorList>
            <person name="Weinstock G."/>
            <person name="Sodergren E."/>
            <person name="Wylie T."/>
            <person name="Fulton L."/>
            <person name="Fulton R."/>
            <person name="Fronick C."/>
            <person name="O'Laughlin M."/>
            <person name="Godfrey J."/>
            <person name="Miner T."/>
            <person name="Herter B."/>
            <person name="Appelbaum E."/>
            <person name="Cordes M."/>
            <person name="Lek S."/>
            <person name="Wollam A."/>
            <person name="Pepin K.H."/>
            <person name="Palsikar V.B."/>
            <person name="Mitreva M."/>
            <person name="Wilson R.K."/>
        </authorList>
    </citation>
    <scope>NUCLEOTIDE SEQUENCE [LARGE SCALE GENOMIC DNA]</scope>
    <source>
        <strain evidence="1 2">ATCC 14665</strain>
    </source>
</reference>
<organism evidence="1 2">
    <name type="scientific">Leifsonia aquatica ATCC 14665</name>
    <dbReference type="NCBI Taxonomy" id="1358026"/>
    <lineage>
        <taxon>Bacteria</taxon>
        <taxon>Bacillati</taxon>
        <taxon>Actinomycetota</taxon>
        <taxon>Actinomycetes</taxon>
        <taxon>Micrococcales</taxon>
        <taxon>Microbacteriaceae</taxon>
        <taxon>Leifsonia</taxon>
    </lineage>
</organism>
<proteinExistence type="predicted"/>
<dbReference type="EMBL" id="AWVQ01000271">
    <property type="protein sequence ID" value="ERK71481.1"/>
    <property type="molecule type" value="Genomic_DNA"/>
</dbReference>
<protein>
    <submittedName>
        <fullName evidence="1">Uncharacterized protein</fullName>
    </submittedName>
</protein>
<accession>U2RRN3</accession>
<feature type="non-terminal residue" evidence="1">
    <location>
        <position position="46"/>
    </location>
</feature>
<name>U2RRN3_LEIAQ</name>
<evidence type="ECO:0000313" key="1">
    <source>
        <dbReference type="EMBL" id="ERK71481.1"/>
    </source>
</evidence>
<dbReference type="AlphaFoldDB" id="U2RRN3"/>
<dbReference type="HOGENOM" id="CLU_3193045_0_0_11"/>
<comment type="caution">
    <text evidence="1">The sequence shown here is derived from an EMBL/GenBank/DDBJ whole genome shotgun (WGS) entry which is preliminary data.</text>
</comment>
<evidence type="ECO:0000313" key="2">
    <source>
        <dbReference type="Proteomes" id="UP000016605"/>
    </source>
</evidence>
<sequence>MTEILILHGHLPIEYLDSVSGEPAADESTVRELLARGAITPGQVAR</sequence>